<dbReference type="SMART" id="SM00530">
    <property type="entry name" value="HTH_XRE"/>
    <property type="match status" value="1"/>
</dbReference>
<dbReference type="PROSITE" id="PS50943">
    <property type="entry name" value="HTH_CROC1"/>
    <property type="match status" value="1"/>
</dbReference>
<dbReference type="AlphaFoldDB" id="A0A1B2I2J5"/>
<evidence type="ECO:0000259" key="2">
    <source>
        <dbReference type="PROSITE" id="PS50943"/>
    </source>
</evidence>
<dbReference type="KEGG" id="cpor:BED41_03315"/>
<keyword evidence="1" id="KW-0238">DNA-binding</keyword>
<keyword evidence="4" id="KW-1185">Reference proteome</keyword>
<proteinExistence type="predicted"/>
<dbReference type="SUPFAM" id="SSF47413">
    <property type="entry name" value="lambda repressor-like DNA-binding domains"/>
    <property type="match status" value="1"/>
</dbReference>
<dbReference type="Pfam" id="PF01381">
    <property type="entry name" value="HTH_3"/>
    <property type="match status" value="1"/>
</dbReference>
<dbReference type="EMBL" id="CP016757">
    <property type="protein sequence ID" value="ANZ44201.1"/>
    <property type="molecule type" value="Genomic_DNA"/>
</dbReference>
<evidence type="ECO:0000256" key="1">
    <source>
        <dbReference type="ARBA" id="ARBA00023125"/>
    </source>
</evidence>
<dbReference type="PANTHER" id="PTHR46558">
    <property type="entry name" value="TRACRIPTIONAL REGULATORY PROTEIN-RELATED-RELATED"/>
    <property type="match status" value="1"/>
</dbReference>
<evidence type="ECO:0000313" key="3">
    <source>
        <dbReference type="EMBL" id="ANZ44201.1"/>
    </source>
</evidence>
<gene>
    <name evidence="3" type="ORF">BED41_03315</name>
</gene>
<dbReference type="InterPro" id="IPR001387">
    <property type="entry name" value="Cro/C1-type_HTH"/>
</dbReference>
<reference evidence="3" key="1">
    <citation type="submission" date="2016-08" db="EMBL/GenBank/DDBJ databases">
        <title>Complete genome of Cloacibacillus porcorum.</title>
        <authorList>
            <person name="Looft T."/>
            <person name="Bayles D.O."/>
            <person name="Alt D.P."/>
        </authorList>
    </citation>
    <scope>NUCLEOTIDE SEQUENCE [LARGE SCALE GENOMIC DNA]</scope>
    <source>
        <strain evidence="3">CL-84</strain>
    </source>
</reference>
<accession>A0A1B2I2J5</accession>
<dbReference type="STRING" id="1197717.BED41_03315"/>
<dbReference type="Proteomes" id="UP000093044">
    <property type="component" value="Chromosome"/>
</dbReference>
<organism evidence="3 4">
    <name type="scientific">Cloacibacillus porcorum</name>
    <dbReference type="NCBI Taxonomy" id="1197717"/>
    <lineage>
        <taxon>Bacteria</taxon>
        <taxon>Thermotogati</taxon>
        <taxon>Synergistota</taxon>
        <taxon>Synergistia</taxon>
        <taxon>Synergistales</taxon>
        <taxon>Synergistaceae</taxon>
        <taxon>Cloacibacillus</taxon>
    </lineage>
</organism>
<name>A0A1B2I2J5_9BACT</name>
<dbReference type="PANTHER" id="PTHR46558:SF4">
    <property type="entry name" value="DNA-BIDING PHAGE PROTEIN"/>
    <property type="match status" value="1"/>
</dbReference>
<protein>
    <recommendedName>
        <fullName evidence="2">HTH cro/C1-type domain-containing protein</fullName>
    </recommendedName>
</protein>
<dbReference type="Gene3D" id="1.10.260.40">
    <property type="entry name" value="lambda repressor-like DNA-binding domains"/>
    <property type="match status" value="1"/>
</dbReference>
<evidence type="ECO:0000313" key="4">
    <source>
        <dbReference type="Proteomes" id="UP000093044"/>
    </source>
</evidence>
<sequence length="86" mass="9520">MMVSCIKFYRKKAGLTQGQLAKSMGVSLDTISRYETNKREPRVSDLRRMADILGCTPIELMMESEANPPIPRKVAKMRGSGMAAVA</sequence>
<dbReference type="RefSeq" id="WP_066743083.1">
    <property type="nucleotide sequence ID" value="NZ_JAQDAY010000042.1"/>
</dbReference>
<dbReference type="CDD" id="cd00093">
    <property type="entry name" value="HTH_XRE"/>
    <property type="match status" value="1"/>
</dbReference>
<dbReference type="InterPro" id="IPR010982">
    <property type="entry name" value="Lambda_DNA-bd_dom_sf"/>
</dbReference>
<feature type="domain" description="HTH cro/C1-type" evidence="2">
    <location>
        <begin position="6"/>
        <end position="60"/>
    </location>
</feature>
<dbReference type="GO" id="GO:0003677">
    <property type="term" value="F:DNA binding"/>
    <property type="evidence" value="ECO:0007669"/>
    <property type="project" value="UniProtKB-KW"/>
</dbReference>